<feature type="transmembrane region" description="Helical" evidence="15">
    <location>
        <begin position="225"/>
        <end position="241"/>
    </location>
</feature>
<organism evidence="16 17">
    <name type="scientific">Odynerus spinipes</name>
    <dbReference type="NCBI Taxonomy" id="1348599"/>
    <lineage>
        <taxon>Eukaryota</taxon>
        <taxon>Metazoa</taxon>
        <taxon>Ecdysozoa</taxon>
        <taxon>Arthropoda</taxon>
        <taxon>Hexapoda</taxon>
        <taxon>Insecta</taxon>
        <taxon>Pterygota</taxon>
        <taxon>Neoptera</taxon>
        <taxon>Endopterygota</taxon>
        <taxon>Hymenoptera</taxon>
        <taxon>Apocrita</taxon>
        <taxon>Aculeata</taxon>
        <taxon>Vespoidea</taxon>
        <taxon>Vespidae</taxon>
        <taxon>Eumeninae</taxon>
        <taxon>Odynerus</taxon>
    </lineage>
</organism>
<dbReference type="PRINTS" id="PR00463">
    <property type="entry name" value="EP450I"/>
</dbReference>
<keyword evidence="11 14" id="KW-0503">Monooxygenase</keyword>
<dbReference type="PANTHER" id="PTHR24292:SF45">
    <property type="entry name" value="CYTOCHROME P450 6G1-RELATED"/>
    <property type="match status" value="1"/>
</dbReference>
<dbReference type="GO" id="GO:0005789">
    <property type="term" value="C:endoplasmic reticulum membrane"/>
    <property type="evidence" value="ECO:0007669"/>
    <property type="project" value="UniProtKB-SubCell"/>
</dbReference>
<evidence type="ECO:0000256" key="1">
    <source>
        <dbReference type="ARBA" id="ARBA00001971"/>
    </source>
</evidence>
<evidence type="ECO:0000256" key="3">
    <source>
        <dbReference type="ARBA" id="ARBA00004406"/>
    </source>
</evidence>
<dbReference type="GO" id="GO:0004497">
    <property type="term" value="F:monooxygenase activity"/>
    <property type="evidence" value="ECO:0007669"/>
    <property type="project" value="UniProtKB-KW"/>
</dbReference>
<dbReference type="PANTHER" id="PTHR24292">
    <property type="entry name" value="CYTOCHROME P450"/>
    <property type="match status" value="1"/>
</dbReference>
<keyword evidence="5 13" id="KW-0349">Heme</keyword>
<keyword evidence="6 13" id="KW-0479">Metal-binding</keyword>
<evidence type="ECO:0000256" key="2">
    <source>
        <dbReference type="ARBA" id="ARBA00004174"/>
    </source>
</evidence>
<dbReference type="AlphaFoldDB" id="A0AAD9RWF8"/>
<reference evidence="16" key="1">
    <citation type="submission" date="2021-08" db="EMBL/GenBank/DDBJ databases">
        <authorList>
            <person name="Misof B."/>
            <person name="Oliver O."/>
            <person name="Podsiadlowski L."/>
            <person name="Donath A."/>
            <person name="Peters R."/>
            <person name="Mayer C."/>
            <person name="Rust J."/>
            <person name="Gunkel S."/>
            <person name="Lesny P."/>
            <person name="Martin S."/>
            <person name="Oeyen J.P."/>
            <person name="Petersen M."/>
            <person name="Panagiotis P."/>
            <person name="Wilbrandt J."/>
            <person name="Tanja T."/>
        </authorList>
    </citation>
    <scope>NUCLEOTIDE SEQUENCE</scope>
    <source>
        <strain evidence="16">GBR_01_08_01A</strain>
        <tissue evidence="16">Thorax + abdomen</tissue>
    </source>
</reference>
<evidence type="ECO:0000256" key="9">
    <source>
        <dbReference type="ARBA" id="ARBA00023002"/>
    </source>
</evidence>
<dbReference type="GO" id="GO:0020037">
    <property type="term" value="F:heme binding"/>
    <property type="evidence" value="ECO:0007669"/>
    <property type="project" value="InterPro"/>
</dbReference>
<dbReference type="GO" id="GO:0016705">
    <property type="term" value="F:oxidoreductase activity, acting on paired donors, with incorporation or reduction of molecular oxygen"/>
    <property type="evidence" value="ECO:0007669"/>
    <property type="project" value="InterPro"/>
</dbReference>
<dbReference type="PRINTS" id="PR00385">
    <property type="entry name" value="P450"/>
</dbReference>
<gene>
    <name evidence="16" type="ORF">KPH14_002935</name>
</gene>
<feature type="transmembrane region" description="Helical" evidence="15">
    <location>
        <begin position="6"/>
        <end position="23"/>
    </location>
</feature>
<dbReference type="FunFam" id="1.10.630.10:FF:000042">
    <property type="entry name" value="Cytochrome P450"/>
    <property type="match status" value="1"/>
</dbReference>
<evidence type="ECO:0000256" key="10">
    <source>
        <dbReference type="ARBA" id="ARBA00023004"/>
    </source>
</evidence>
<comment type="caution">
    <text evidence="16">The sequence shown here is derived from an EMBL/GenBank/DDBJ whole genome shotgun (WGS) entry which is preliminary data.</text>
</comment>
<feature type="binding site" description="axial binding residue" evidence="13">
    <location>
        <position position="441"/>
    </location>
    <ligand>
        <name>heme</name>
        <dbReference type="ChEBI" id="CHEBI:30413"/>
    </ligand>
    <ligandPart>
        <name>Fe</name>
        <dbReference type="ChEBI" id="CHEBI:18248"/>
    </ligandPart>
</feature>
<dbReference type="InterPro" id="IPR002401">
    <property type="entry name" value="Cyt_P450_E_grp-I"/>
</dbReference>
<dbReference type="InterPro" id="IPR036396">
    <property type="entry name" value="Cyt_P450_sf"/>
</dbReference>
<comment type="cofactor">
    <cofactor evidence="1 13">
        <name>heme</name>
        <dbReference type="ChEBI" id="CHEBI:30413"/>
    </cofactor>
</comment>
<keyword evidence="8" id="KW-0492">Microsome</keyword>
<protein>
    <recommendedName>
        <fullName evidence="18">Cytochrome P450</fullName>
    </recommendedName>
</protein>
<dbReference type="InterPro" id="IPR017972">
    <property type="entry name" value="Cyt_P450_CS"/>
</dbReference>
<comment type="similarity">
    <text evidence="4 14">Belongs to the cytochrome P450 family.</text>
</comment>
<keyword evidence="12 15" id="KW-0472">Membrane</keyword>
<name>A0AAD9RWF8_9HYME</name>
<dbReference type="SUPFAM" id="SSF48264">
    <property type="entry name" value="Cytochrome P450"/>
    <property type="match status" value="1"/>
</dbReference>
<dbReference type="EMBL" id="JAIFRP010000007">
    <property type="protein sequence ID" value="KAK2587190.1"/>
    <property type="molecule type" value="Genomic_DNA"/>
</dbReference>
<evidence type="ECO:0000313" key="17">
    <source>
        <dbReference type="Proteomes" id="UP001258017"/>
    </source>
</evidence>
<evidence type="ECO:0000313" key="16">
    <source>
        <dbReference type="EMBL" id="KAK2587190.1"/>
    </source>
</evidence>
<reference evidence="16" key="2">
    <citation type="journal article" date="2023" name="Commun. Biol.">
        <title>Intrasexual cuticular hydrocarbon dimorphism in a wasp sheds light on hydrocarbon biosynthesis genes in Hymenoptera.</title>
        <authorList>
            <person name="Moris V.C."/>
            <person name="Podsiadlowski L."/>
            <person name="Martin S."/>
            <person name="Oeyen J.P."/>
            <person name="Donath A."/>
            <person name="Petersen M."/>
            <person name="Wilbrandt J."/>
            <person name="Misof B."/>
            <person name="Liedtke D."/>
            <person name="Thamm M."/>
            <person name="Scheiner R."/>
            <person name="Schmitt T."/>
            <person name="Niehuis O."/>
        </authorList>
    </citation>
    <scope>NUCLEOTIDE SEQUENCE</scope>
    <source>
        <strain evidence="16">GBR_01_08_01A</strain>
    </source>
</reference>
<dbReference type="Pfam" id="PF00067">
    <property type="entry name" value="p450"/>
    <property type="match status" value="1"/>
</dbReference>
<evidence type="ECO:0000256" key="8">
    <source>
        <dbReference type="ARBA" id="ARBA00022848"/>
    </source>
</evidence>
<accession>A0AAD9RWF8</accession>
<evidence type="ECO:0000256" key="5">
    <source>
        <dbReference type="ARBA" id="ARBA00022617"/>
    </source>
</evidence>
<proteinExistence type="inferred from homology"/>
<keyword evidence="9 14" id="KW-0560">Oxidoreductase</keyword>
<dbReference type="InterPro" id="IPR050476">
    <property type="entry name" value="Insect_CytP450_Detox"/>
</dbReference>
<dbReference type="InterPro" id="IPR001128">
    <property type="entry name" value="Cyt_P450"/>
</dbReference>
<evidence type="ECO:0000256" key="7">
    <source>
        <dbReference type="ARBA" id="ARBA00022824"/>
    </source>
</evidence>
<dbReference type="GO" id="GO:0005506">
    <property type="term" value="F:iron ion binding"/>
    <property type="evidence" value="ECO:0007669"/>
    <property type="project" value="InterPro"/>
</dbReference>
<dbReference type="Proteomes" id="UP001258017">
    <property type="component" value="Unassembled WGS sequence"/>
</dbReference>
<evidence type="ECO:0000256" key="14">
    <source>
        <dbReference type="RuleBase" id="RU000461"/>
    </source>
</evidence>
<sequence>MTNLFAYLATTLVLIVSVLYIYVKYKLSYWSKRGVKTPPVHPIFGNLKDTITFKKPPGVVLQEIYQSADPDDPYIGFYILHKPALMIRDIDLIKQIMVKDFDIFSNRVFGSVHEKDSVGLVNLLSINQPKWKYLRSKMTPTLTGQKLKKMVPLMFECGDPMLKFVDRKPADKDGWKYFELKTLSSRYATDVISSLAFGITTNSFSEDDVAFWEAGQKILAGPKRGIILLLLFFMPEVAPFIEPLTKSPAEFFRRVFWDSMNTREKVGNVRGDLIDSLLALKNGPQSKDFKFEGDNLLAQAVSFYVAGFEATSTAIAFALYELASHPEYEEKLYEEIKGVLDKGEISMDTISEMTFLDAIIAETLRLYPPLPHVDRIASRDYKLPGTNLTIEKGTTVLVSINGTNRDSRYFSEPTTFNPLRKKNEQYDFTGSFAFGVGPRSCVGQRLGMLITKVAVITLVMHYKIMFRPDKEKLLNPLSVFTNAADGVYVHFRRRENKETEK</sequence>
<comment type="subcellular location">
    <subcellularLocation>
        <location evidence="3">Endoplasmic reticulum membrane</location>
        <topology evidence="3">Peripheral membrane protein</topology>
    </subcellularLocation>
    <subcellularLocation>
        <location evidence="2">Microsome membrane</location>
        <topology evidence="2">Peripheral membrane protein</topology>
    </subcellularLocation>
</comment>
<keyword evidence="15" id="KW-0812">Transmembrane</keyword>
<dbReference type="CDD" id="cd11056">
    <property type="entry name" value="CYP6-like"/>
    <property type="match status" value="1"/>
</dbReference>
<keyword evidence="7" id="KW-0256">Endoplasmic reticulum</keyword>
<evidence type="ECO:0000256" key="12">
    <source>
        <dbReference type="ARBA" id="ARBA00023136"/>
    </source>
</evidence>
<keyword evidence="10 13" id="KW-0408">Iron</keyword>
<evidence type="ECO:0008006" key="18">
    <source>
        <dbReference type="Google" id="ProtNLM"/>
    </source>
</evidence>
<dbReference type="Gene3D" id="1.10.630.10">
    <property type="entry name" value="Cytochrome P450"/>
    <property type="match status" value="1"/>
</dbReference>
<evidence type="ECO:0000256" key="13">
    <source>
        <dbReference type="PIRSR" id="PIRSR602401-1"/>
    </source>
</evidence>
<keyword evidence="15" id="KW-1133">Transmembrane helix</keyword>
<keyword evidence="17" id="KW-1185">Reference proteome</keyword>
<dbReference type="PROSITE" id="PS00086">
    <property type="entry name" value="CYTOCHROME_P450"/>
    <property type="match status" value="1"/>
</dbReference>
<evidence type="ECO:0000256" key="6">
    <source>
        <dbReference type="ARBA" id="ARBA00022723"/>
    </source>
</evidence>
<evidence type="ECO:0000256" key="15">
    <source>
        <dbReference type="SAM" id="Phobius"/>
    </source>
</evidence>
<evidence type="ECO:0000256" key="11">
    <source>
        <dbReference type="ARBA" id="ARBA00023033"/>
    </source>
</evidence>
<evidence type="ECO:0000256" key="4">
    <source>
        <dbReference type="ARBA" id="ARBA00010617"/>
    </source>
</evidence>